<reference evidence="2 3" key="1">
    <citation type="submission" date="2022-04" db="EMBL/GenBank/DDBJ databases">
        <title>Human microbiome associated bacterial genomes.</title>
        <authorList>
            <person name="Sandstrom S."/>
            <person name="Salamzade R."/>
            <person name="Kalan L.R."/>
        </authorList>
    </citation>
    <scope>NUCLEOTIDE SEQUENCE [LARGE SCALE GENOMIC DNA]</scope>
    <source>
        <strain evidence="3">p3-SID1799</strain>
    </source>
</reference>
<keyword evidence="3" id="KW-1185">Reference proteome</keyword>
<proteinExistence type="predicted"/>
<organism evidence="2 3">
    <name type="scientific">Pseudoclavibacter albus</name>
    <dbReference type="NCBI Taxonomy" id="272241"/>
    <lineage>
        <taxon>Bacteria</taxon>
        <taxon>Bacillati</taxon>
        <taxon>Actinomycetota</taxon>
        <taxon>Actinomycetes</taxon>
        <taxon>Micrococcales</taxon>
        <taxon>Microbacteriaceae</taxon>
        <taxon>Pseudoclavibacter</taxon>
    </lineage>
</organism>
<feature type="compositionally biased region" description="Low complexity" evidence="1">
    <location>
        <begin position="74"/>
        <end position="93"/>
    </location>
</feature>
<feature type="region of interest" description="Disordered" evidence="1">
    <location>
        <begin position="74"/>
        <end position="142"/>
    </location>
</feature>
<dbReference type="RefSeq" id="WP_260104135.1">
    <property type="nucleotide sequence ID" value="NZ_JALXSQ010000014.1"/>
</dbReference>
<gene>
    <name evidence="2" type="ORF">M3D15_05075</name>
</gene>
<feature type="compositionally biased region" description="Polar residues" evidence="1">
    <location>
        <begin position="119"/>
        <end position="128"/>
    </location>
</feature>
<dbReference type="EMBL" id="JALXSQ010000014">
    <property type="protein sequence ID" value="MCT2042705.1"/>
    <property type="molecule type" value="Genomic_DNA"/>
</dbReference>
<sequence>MATGMFGANPEELRAHGGEHSAVADLLTSTEAQLTAEVHGVMWIGPDRERFVLDWDTSTAVQLSELAALEEATATTLEQQAQQQEECSQAGASGASGGHDGQGGDGSSRTHGRDGGSNGQPSGSTSNGAGEKEQRPSWNGWTFQGPSFMMDTRLTQRFQGNKYWLGKYGKGEGFDFSESTDMDSKYRVMWGIQARAVLAGLEKTYDLSDQVKLKVSPAIQAFGFAGVDARSNGKSGGLYAGVSGFAGAELPFKASYDGKWLDAYGRVRGTFGIGGEAVVGLKAEGGKVTFAPRALGSWGPGLGIDGSVTLDFNAIGTDVGQIHKPTGDAIIGFGNAVSDGVNFLTKTTDSLIPDWLEDDKSQEPGATP</sequence>
<name>A0ABT2HX43_9MICO</name>
<evidence type="ECO:0000313" key="3">
    <source>
        <dbReference type="Proteomes" id="UP001525379"/>
    </source>
</evidence>
<feature type="compositionally biased region" description="Gly residues" evidence="1">
    <location>
        <begin position="94"/>
        <end position="106"/>
    </location>
</feature>
<comment type="caution">
    <text evidence="2">The sequence shown here is derived from an EMBL/GenBank/DDBJ whole genome shotgun (WGS) entry which is preliminary data.</text>
</comment>
<accession>A0ABT2HX43</accession>
<evidence type="ECO:0000256" key="1">
    <source>
        <dbReference type="SAM" id="MobiDB-lite"/>
    </source>
</evidence>
<dbReference type="Proteomes" id="UP001525379">
    <property type="component" value="Unassembled WGS sequence"/>
</dbReference>
<protein>
    <submittedName>
        <fullName evidence="2">Uncharacterized protein</fullName>
    </submittedName>
</protein>
<evidence type="ECO:0000313" key="2">
    <source>
        <dbReference type="EMBL" id="MCT2042705.1"/>
    </source>
</evidence>